<organism evidence="1">
    <name type="scientific">marine sediment metagenome</name>
    <dbReference type="NCBI Taxonomy" id="412755"/>
    <lineage>
        <taxon>unclassified sequences</taxon>
        <taxon>metagenomes</taxon>
        <taxon>ecological metagenomes</taxon>
    </lineage>
</organism>
<feature type="non-terminal residue" evidence="1">
    <location>
        <position position="1"/>
    </location>
</feature>
<feature type="non-terminal residue" evidence="1">
    <location>
        <position position="40"/>
    </location>
</feature>
<comment type="caution">
    <text evidence="1">The sequence shown here is derived from an EMBL/GenBank/DDBJ whole genome shotgun (WGS) entry which is preliminary data.</text>
</comment>
<dbReference type="AlphaFoldDB" id="X1R517"/>
<reference evidence="1" key="1">
    <citation type="journal article" date="2014" name="Front. Microbiol.">
        <title>High frequency of phylogenetically diverse reductive dehalogenase-homologous genes in deep subseafloor sedimentary metagenomes.</title>
        <authorList>
            <person name="Kawai M."/>
            <person name="Futagami T."/>
            <person name="Toyoda A."/>
            <person name="Takaki Y."/>
            <person name="Nishi S."/>
            <person name="Hori S."/>
            <person name="Arai W."/>
            <person name="Tsubouchi T."/>
            <person name="Morono Y."/>
            <person name="Uchiyama I."/>
            <person name="Ito T."/>
            <person name="Fujiyama A."/>
            <person name="Inagaki F."/>
            <person name="Takami H."/>
        </authorList>
    </citation>
    <scope>NUCLEOTIDE SEQUENCE</scope>
    <source>
        <strain evidence="1">Expedition CK06-06</strain>
    </source>
</reference>
<protein>
    <submittedName>
        <fullName evidence="1">Uncharacterized protein</fullName>
    </submittedName>
</protein>
<name>X1R517_9ZZZZ</name>
<sequence length="40" mass="5033">LNEIYILRDLIVHNHIWKITYEFDDDYNETKIYQKLLEGY</sequence>
<evidence type="ECO:0000313" key="1">
    <source>
        <dbReference type="EMBL" id="GAI62151.1"/>
    </source>
</evidence>
<gene>
    <name evidence="1" type="ORF">S06H3_66961</name>
</gene>
<accession>X1R517</accession>
<dbReference type="EMBL" id="BARV01045992">
    <property type="protein sequence ID" value="GAI62151.1"/>
    <property type="molecule type" value="Genomic_DNA"/>
</dbReference>
<proteinExistence type="predicted"/>